<evidence type="ECO:0000256" key="5">
    <source>
        <dbReference type="ARBA" id="ARBA00022597"/>
    </source>
</evidence>
<evidence type="ECO:0000256" key="8">
    <source>
        <dbReference type="ARBA" id="ARBA00023136"/>
    </source>
</evidence>
<keyword evidence="8 9" id="KW-0472">Membrane</keyword>
<keyword evidence="7 9" id="KW-1133">Transmembrane helix</keyword>
<feature type="domain" description="ABC transmembrane type-1" evidence="11">
    <location>
        <begin position="1"/>
        <end position="159"/>
    </location>
</feature>
<reference evidence="12" key="1">
    <citation type="journal article" date="2021" name="PeerJ">
        <title>Extensive microbial diversity within the chicken gut microbiome revealed by metagenomics and culture.</title>
        <authorList>
            <person name="Gilroy R."/>
            <person name="Ravi A."/>
            <person name="Getino M."/>
            <person name="Pursley I."/>
            <person name="Horton D.L."/>
            <person name="Alikhan N.F."/>
            <person name="Baker D."/>
            <person name="Gharbi K."/>
            <person name="Hall N."/>
            <person name="Watson M."/>
            <person name="Adriaenssens E.M."/>
            <person name="Foster-Nyarko E."/>
            <person name="Jarju S."/>
            <person name="Secka A."/>
            <person name="Antonio M."/>
            <person name="Oren A."/>
            <person name="Chaudhuri R.R."/>
            <person name="La Ragione R."/>
            <person name="Hildebrand F."/>
            <person name="Pallen M.J."/>
        </authorList>
    </citation>
    <scope>NUCLEOTIDE SEQUENCE</scope>
    <source>
        <strain evidence="12">ChiW7-2402</strain>
    </source>
</reference>
<dbReference type="PANTHER" id="PTHR47314:SF1">
    <property type="entry name" value="MALTOSE_MALTODEXTRIN TRANSPORT SYSTEM PERMEASE PROTEIN MALF"/>
    <property type="match status" value="1"/>
</dbReference>
<dbReference type="PANTHER" id="PTHR47314">
    <property type="entry name" value="MALTOSE/MALTODEXTRIN TRANSPORT SYSTEM PERMEASE PROTEIN MALF"/>
    <property type="match status" value="1"/>
</dbReference>
<comment type="similarity">
    <text evidence="2 10">Belongs to the binding-protein-dependent transport system permease family. MalFG subfamily.</text>
</comment>
<keyword evidence="6 9" id="KW-0812">Transmembrane</keyword>
<proteinExistence type="inferred from homology"/>
<evidence type="ECO:0000256" key="10">
    <source>
        <dbReference type="RuleBase" id="RU367050"/>
    </source>
</evidence>
<dbReference type="SUPFAM" id="SSF161098">
    <property type="entry name" value="MetI-like"/>
    <property type="match status" value="1"/>
</dbReference>
<comment type="caution">
    <text evidence="10">Lacks conserved residue(s) required for the propagation of feature annotation.</text>
</comment>
<name>A0A9D2JZU4_9FIRM</name>
<feature type="non-terminal residue" evidence="12">
    <location>
        <position position="1"/>
    </location>
</feature>
<dbReference type="PROSITE" id="PS50928">
    <property type="entry name" value="ABC_TM1"/>
    <property type="match status" value="1"/>
</dbReference>
<feature type="transmembrane region" description="Helical" evidence="9">
    <location>
        <begin position="137"/>
        <end position="161"/>
    </location>
</feature>
<evidence type="ECO:0000256" key="1">
    <source>
        <dbReference type="ARBA" id="ARBA00004651"/>
    </source>
</evidence>
<organism evidence="12 13">
    <name type="scientific">Candidatus Gallimonas intestinavium</name>
    <dbReference type="NCBI Taxonomy" id="2838603"/>
    <lineage>
        <taxon>Bacteria</taxon>
        <taxon>Bacillati</taxon>
        <taxon>Bacillota</taxon>
        <taxon>Clostridia</taxon>
        <taxon>Candidatus Gallimonas</taxon>
    </lineage>
</organism>
<dbReference type="InterPro" id="IPR000515">
    <property type="entry name" value="MetI-like"/>
</dbReference>
<dbReference type="GO" id="GO:0015423">
    <property type="term" value="F:ABC-type maltose transporter activity"/>
    <property type="evidence" value="ECO:0007669"/>
    <property type="project" value="TreeGrafter"/>
</dbReference>
<keyword evidence="4 10" id="KW-1003">Cell membrane</keyword>
<dbReference type="InterPro" id="IPR035906">
    <property type="entry name" value="MetI-like_sf"/>
</dbReference>
<feature type="transmembrane region" description="Helical" evidence="9">
    <location>
        <begin position="72"/>
        <end position="93"/>
    </location>
</feature>
<keyword evidence="3 9" id="KW-0813">Transport</keyword>
<protein>
    <recommendedName>
        <fullName evidence="10">Maltose/maltodextrin transport system permease protein</fullName>
    </recommendedName>
</protein>
<keyword evidence="5 10" id="KW-0762">Sugar transport</keyword>
<reference evidence="12" key="2">
    <citation type="submission" date="2021-04" db="EMBL/GenBank/DDBJ databases">
        <authorList>
            <person name="Gilroy R."/>
        </authorList>
    </citation>
    <scope>NUCLEOTIDE SEQUENCE</scope>
    <source>
        <strain evidence="12">ChiW7-2402</strain>
    </source>
</reference>
<dbReference type="Gene3D" id="1.10.3720.10">
    <property type="entry name" value="MetI-like"/>
    <property type="match status" value="1"/>
</dbReference>
<comment type="function">
    <text evidence="10">Part of the ABC transporter complex MalEFGK involved in maltose/maltodextrin import. Probably responsible for the translocation of the substrate across the membrane.</text>
</comment>
<dbReference type="Pfam" id="PF00528">
    <property type="entry name" value="BPD_transp_1"/>
    <property type="match status" value="1"/>
</dbReference>
<evidence type="ECO:0000256" key="2">
    <source>
        <dbReference type="ARBA" id="ARBA00009047"/>
    </source>
</evidence>
<accession>A0A9D2JZU4</accession>
<dbReference type="Proteomes" id="UP000824102">
    <property type="component" value="Unassembled WGS sequence"/>
</dbReference>
<comment type="caution">
    <text evidence="12">The sequence shown here is derived from an EMBL/GenBank/DDBJ whole genome shotgun (WGS) entry which is preliminary data.</text>
</comment>
<gene>
    <name evidence="12" type="ORF">H9964_00180</name>
</gene>
<evidence type="ECO:0000256" key="3">
    <source>
        <dbReference type="ARBA" id="ARBA00022448"/>
    </source>
</evidence>
<evidence type="ECO:0000256" key="9">
    <source>
        <dbReference type="RuleBase" id="RU363032"/>
    </source>
</evidence>
<dbReference type="AlphaFoldDB" id="A0A9D2JZU4"/>
<dbReference type="GO" id="GO:0042956">
    <property type="term" value="P:maltodextrin transmembrane transport"/>
    <property type="evidence" value="ECO:0007669"/>
    <property type="project" value="TreeGrafter"/>
</dbReference>
<evidence type="ECO:0000259" key="11">
    <source>
        <dbReference type="PROSITE" id="PS50928"/>
    </source>
</evidence>
<comment type="subcellular location">
    <subcellularLocation>
        <location evidence="1 9">Cell membrane</location>
        <topology evidence="1 9">Multi-pass membrane protein</topology>
    </subcellularLocation>
</comment>
<dbReference type="CDD" id="cd06261">
    <property type="entry name" value="TM_PBP2"/>
    <property type="match status" value="1"/>
</dbReference>
<dbReference type="EMBL" id="DXBB01000005">
    <property type="protein sequence ID" value="HIZ71979.1"/>
    <property type="molecule type" value="Genomic_DNA"/>
</dbReference>
<sequence length="173" mass="19550">IVGQLKALGWVKETFTIISYDSKWSLRLLGFFCCAWIGVPSVMFLATGILSNASKDMYEAARLDGANGFQQFLYLTLPFVLFATTPVIISTFINQFNNFSIFYFLRPETVYAPGYFNANSSDLLINWMYNLTVENGLYSLGSALSLILFAFMALFSLIAYVTSPAYKKEDTYR</sequence>
<evidence type="ECO:0000256" key="7">
    <source>
        <dbReference type="ARBA" id="ARBA00022989"/>
    </source>
</evidence>
<dbReference type="GO" id="GO:1990060">
    <property type="term" value="C:maltose transport complex"/>
    <property type="evidence" value="ECO:0007669"/>
    <property type="project" value="TreeGrafter"/>
</dbReference>
<evidence type="ECO:0000256" key="6">
    <source>
        <dbReference type="ARBA" id="ARBA00022692"/>
    </source>
</evidence>
<feature type="transmembrane region" description="Helical" evidence="9">
    <location>
        <begin position="28"/>
        <end position="51"/>
    </location>
</feature>
<evidence type="ECO:0000313" key="12">
    <source>
        <dbReference type="EMBL" id="HIZ71979.1"/>
    </source>
</evidence>
<evidence type="ECO:0000313" key="13">
    <source>
        <dbReference type="Proteomes" id="UP000824102"/>
    </source>
</evidence>
<evidence type="ECO:0000256" key="4">
    <source>
        <dbReference type="ARBA" id="ARBA00022475"/>
    </source>
</evidence>